<sequence length="130" mass="13952">MSPNSPSLSGPFNSVNELVANIRGLQLGKVKMSPPAWGVSGFCSPRGSNLRPGFCSLPSTPTRTQTRSGLGCLDLWDNNTCEEEPAMERVESGRDLRAKIYAKLSKENSVDRVDSGAAAPDVGWISELVK</sequence>
<evidence type="ECO:0000313" key="1">
    <source>
        <dbReference type="EMBL" id="KAK9273462.1"/>
    </source>
</evidence>
<proteinExistence type="predicted"/>
<organism evidence="1 2">
    <name type="scientific">Liquidambar formosana</name>
    <name type="common">Formosan gum</name>
    <dbReference type="NCBI Taxonomy" id="63359"/>
    <lineage>
        <taxon>Eukaryota</taxon>
        <taxon>Viridiplantae</taxon>
        <taxon>Streptophyta</taxon>
        <taxon>Embryophyta</taxon>
        <taxon>Tracheophyta</taxon>
        <taxon>Spermatophyta</taxon>
        <taxon>Magnoliopsida</taxon>
        <taxon>eudicotyledons</taxon>
        <taxon>Gunneridae</taxon>
        <taxon>Pentapetalae</taxon>
        <taxon>Saxifragales</taxon>
        <taxon>Altingiaceae</taxon>
        <taxon>Liquidambar</taxon>
    </lineage>
</organism>
<gene>
    <name evidence="1" type="ORF">L1049_018272</name>
</gene>
<reference evidence="1 2" key="1">
    <citation type="journal article" date="2024" name="Plant J.">
        <title>Genome sequences and population genomics reveal climatic adaptation and genomic divergence between two closely related sweetgum species.</title>
        <authorList>
            <person name="Xu W.Q."/>
            <person name="Ren C.Q."/>
            <person name="Zhang X.Y."/>
            <person name="Comes H.P."/>
            <person name="Liu X.H."/>
            <person name="Li Y.G."/>
            <person name="Kettle C.J."/>
            <person name="Jalonen R."/>
            <person name="Gaisberger H."/>
            <person name="Ma Y.Z."/>
            <person name="Qiu Y.X."/>
        </authorList>
    </citation>
    <scope>NUCLEOTIDE SEQUENCE [LARGE SCALE GENOMIC DNA]</scope>
    <source>
        <strain evidence="1">Hangzhou</strain>
    </source>
</reference>
<accession>A0AAP0R9U9</accession>
<evidence type="ECO:0000313" key="2">
    <source>
        <dbReference type="Proteomes" id="UP001415857"/>
    </source>
</evidence>
<dbReference type="EMBL" id="JBBPBK010000012">
    <property type="protein sequence ID" value="KAK9273462.1"/>
    <property type="molecule type" value="Genomic_DNA"/>
</dbReference>
<comment type="caution">
    <text evidence="1">The sequence shown here is derived from an EMBL/GenBank/DDBJ whole genome shotgun (WGS) entry which is preliminary data.</text>
</comment>
<keyword evidence="2" id="KW-1185">Reference proteome</keyword>
<name>A0AAP0R9U9_LIQFO</name>
<dbReference type="AlphaFoldDB" id="A0AAP0R9U9"/>
<dbReference type="Proteomes" id="UP001415857">
    <property type="component" value="Unassembled WGS sequence"/>
</dbReference>
<protein>
    <submittedName>
        <fullName evidence="1">Uncharacterized protein</fullName>
    </submittedName>
</protein>